<reference evidence="2" key="1">
    <citation type="submission" date="2016-10" db="EMBL/GenBank/DDBJ databases">
        <authorList>
            <person name="Varghese N."/>
            <person name="Submissions S."/>
        </authorList>
    </citation>
    <scope>NUCLEOTIDE SEQUENCE [LARGE SCALE GENOMIC DNA]</scope>
    <source>
        <strain evidence="2">DSM 11706</strain>
    </source>
</reference>
<name>A0A1I5W7J2_9BACI</name>
<protein>
    <submittedName>
        <fullName evidence="1">Uncharacterized protein</fullName>
    </submittedName>
</protein>
<dbReference type="EMBL" id="FOXU01000001">
    <property type="protein sequence ID" value="SFQ15196.1"/>
    <property type="molecule type" value="Genomic_DNA"/>
</dbReference>
<evidence type="ECO:0000313" key="1">
    <source>
        <dbReference type="EMBL" id="SFQ15196.1"/>
    </source>
</evidence>
<evidence type="ECO:0000313" key="2">
    <source>
        <dbReference type="Proteomes" id="UP000198734"/>
    </source>
</evidence>
<organism evidence="1 2">
    <name type="scientific">Psychrobacillus psychrotolerans</name>
    <dbReference type="NCBI Taxonomy" id="126156"/>
    <lineage>
        <taxon>Bacteria</taxon>
        <taxon>Bacillati</taxon>
        <taxon>Bacillota</taxon>
        <taxon>Bacilli</taxon>
        <taxon>Bacillales</taxon>
        <taxon>Bacillaceae</taxon>
        <taxon>Psychrobacillus</taxon>
    </lineage>
</organism>
<accession>A0A1I5W7J2</accession>
<gene>
    <name evidence="1" type="ORF">SAMN05421670_1123</name>
</gene>
<sequence>MEVLLNKIHEDIDYLNSQGKQVKEIRMNPNIFESMIELTDVKVSKGVATVFGIIIKADESIEKYVFVLDEVT</sequence>
<dbReference type="AlphaFoldDB" id="A0A1I5W7J2"/>
<dbReference type="Proteomes" id="UP000198734">
    <property type="component" value="Unassembled WGS sequence"/>
</dbReference>
<dbReference type="OrthoDB" id="2974216at2"/>
<keyword evidence="2" id="KW-1185">Reference proteome</keyword>
<proteinExistence type="predicted"/>
<dbReference type="RefSeq" id="WP_093534964.1">
    <property type="nucleotide sequence ID" value="NZ_FOXU01000001.1"/>
</dbReference>